<feature type="transmembrane region" description="Helical" evidence="6">
    <location>
        <begin position="197"/>
        <end position="215"/>
    </location>
</feature>
<protein>
    <recommendedName>
        <fullName evidence="7">G-protein coupled receptors family 1 profile domain-containing protein</fullName>
    </recommendedName>
</protein>
<dbReference type="EMBL" id="CP092624">
    <property type="protein sequence ID" value="UMM36041.1"/>
    <property type="molecule type" value="Genomic_DNA"/>
</dbReference>
<dbReference type="Gene3D" id="1.20.1070.10">
    <property type="entry name" value="Rhodopsin 7-helix transmembrane proteins"/>
    <property type="match status" value="1"/>
</dbReference>
<dbReference type="PANTHER" id="PTHR46641">
    <property type="entry name" value="FMRFAMIDE RECEPTOR-RELATED"/>
    <property type="match status" value="1"/>
</dbReference>
<proteinExistence type="predicted"/>
<evidence type="ECO:0000313" key="8">
    <source>
        <dbReference type="EMBL" id="UMM36041.1"/>
    </source>
</evidence>
<feature type="domain" description="G-protein coupled receptors family 1 profile" evidence="7">
    <location>
        <begin position="90"/>
        <end position="361"/>
    </location>
</feature>
<dbReference type="GO" id="GO:0016020">
    <property type="term" value="C:membrane"/>
    <property type="evidence" value="ECO:0007669"/>
    <property type="project" value="UniProtKB-SubCell"/>
</dbReference>
<feature type="region of interest" description="Disordered" evidence="5">
    <location>
        <begin position="479"/>
        <end position="498"/>
    </location>
</feature>
<accession>A0AAE9F180</accession>
<keyword evidence="3 6" id="KW-1133">Transmembrane helix</keyword>
<feature type="transmembrane region" description="Helical" evidence="6">
    <location>
        <begin position="259"/>
        <end position="284"/>
    </location>
</feature>
<evidence type="ECO:0000256" key="2">
    <source>
        <dbReference type="ARBA" id="ARBA00022692"/>
    </source>
</evidence>
<dbReference type="AlphaFoldDB" id="A0AAE9F180"/>
<evidence type="ECO:0000256" key="4">
    <source>
        <dbReference type="ARBA" id="ARBA00023136"/>
    </source>
</evidence>
<evidence type="ECO:0000313" key="9">
    <source>
        <dbReference type="Proteomes" id="UP000829354"/>
    </source>
</evidence>
<gene>
    <name evidence="8" type="ORF">L5515_008375</name>
</gene>
<dbReference type="SUPFAM" id="SSF81321">
    <property type="entry name" value="Family A G protein-coupled receptor-like"/>
    <property type="match status" value="1"/>
</dbReference>
<keyword evidence="2 6" id="KW-0812">Transmembrane</keyword>
<keyword evidence="9" id="KW-1185">Reference proteome</keyword>
<keyword evidence="4 6" id="KW-0472">Membrane</keyword>
<name>A0AAE9F180_CAEBR</name>
<dbReference type="InterPro" id="IPR017452">
    <property type="entry name" value="GPCR_Rhodpsn_7TM"/>
</dbReference>
<evidence type="ECO:0000256" key="3">
    <source>
        <dbReference type="ARBA" id="ARBA00022989"/>
    </source>
</evidence>
<organism evidence="8 9">
    <name type="scientific">Caenorhabditis briggsae</name>
    <dbReference type="NCBI Taxonomy" id="6238"/>
    <lineage>
        <taxon>Eukaryota</taxon>
        <taxon>Metazoa</taxon>
        <taxon>Ecdysozoa</taxon>
        <taxon>Nematoda</taxon>
        <taxon>Chromadorea</taxon>
        <taxon>Rhabditida</taxon>
        <taxon>Rhabditina</taxon>
        <taxon>Rhabditomorpha</taxon>
        <taxon>Rhabditoidea</taxon>
        <taxon>Rhabditidae</taxon>
        <taxon>Peloderinae</taxon>
        <taxon>Caenorhabditis</taxon>
    </lineage>
</organism>
<sequence>MEHHHHQVPIPSDIVRMCVDQFDKVLEPYNCIQVMATIQELEERGVAKCSMPSALPEYRHIMNFTSGCDWAELTYLQYAVPPLMILCFFGNMLNVLIYGLPFFNGSSSVHFLRAKAIANMVFMFSRILEVLHASSTQPLSWLEPLFWKSRPYLVMVSNISGTMSTWLTLMVTLETVMCIMTPFIFKKYCTKKTTWTVLIMSAFAATLLHVAIVIVTEVQEHAQVRQYIQNFKKENAACWFLQSVFRVRNDPYYETYRRFYATATMAVSIVIPTIAMLVFTILIIKKFTFKNLGDSFTQRRKCVLRLTASTTFTHLVLEGPATLTHSASAIQGDNYSYLMCILNHGNNLASLVNATIPFFVFLICNEQFRHMALMYIKAMVECDPVKRQSYFVLAGQRCSRMSRVETDRSFVETTRVATRPTHALLSESVVKKVGVPTLARMLVCSFQPSEFGSQKLSLSPLTRSMLDESAVVLNYNLSRERPEKKPRSPEHLRIRKVD</sequence>
<dbReference type="InterPro" id="IPR052954">
    <property type="entry name" value="GPCR-Ligand_Int"/>
</dbReference>
<dbReference type="PANTHER" id="PTHR46641:SF18">
    <property type="entry name" value="G-PROTEIN COUPLED RECEPTORS FAMILY 1 PROFILE DOMAIN-CONTAINING PROTEIN"/>
    <property type="match status" value="1"/>
</dbReference>
<reference evidence="8 9" key="1">
    <citation type="submission" date="2022-04" db="EMBL/GenBank/DDBJ databases">
        <title>Chromosome-level reference genomes for two strains of Caenorhabditis briggsae: an improved platform for comparative genomics.</title>
        <authorList>
            <person name="Stevens L."/>
            <person name="Andersen E."/>
        </authorList>
    </citation>
    <scope>NUCLEOTIDE SEQUENCE [LARGE SCALE GENOMIC DNA]</scope>
    <source>
        <strain evidence="8">VX34</strain>
        <tissue evidence="8">Whole-organism</tissue>
    </source>
</reference>
<dbReference type="PROSITE" id="PS50262">
    <property type="entry name" value="G_PROTEIN_RECEP_F1_2"/>
    <property type="match status" value="1"/>
</dbReference>
<dbReference type="Proteomes" id="UP000829354">
    <property type="component" value="Chromosome V"/>
</dbReference>
<feature type="transmembrane region" description="Helical" evidence="6">
    <location>
        <begin position="83"/>
        <end position="104"/>
    </location>
</feature>
<evidence type="ECO:0000256" key="1">
    <source>
        <dbReference type="ARBA" id="ARBA00004370"/>
    </source>
</evidence>
<evidence type="ECO:0000256" key="5">
    <source>
        <dbReference type="SAM" id="MobiDB-lite"/>
    </source>
</evidence>
<evidence type="ECO:0000259" key="7">
    <source>
        <dbReference type="PROSITE" id="PS50262"/>
    </source>
</evidence>
<comment type="subcellular location">
    <subcellularLocation>
        <location evidence="1">Membrane</location>
    </subcellularLocation>
</comment>
<evidence type="ECO:0000256" key="6">
    <source>
        <dbReference type="SAM" id="Phobius"/>
    </source>
</evidence>